<dbReference type="SMART" id="SM00670">
    <property type="entry name" value="PINc"/>
    <property type="match status" value="1"/>
</dbReference>
<dbReference type="SUPFAM" id="SSF88723">
    <property type="entry name" value="PIN domain-like"/>
    <property type="match status" value="1"/>
</dbReference>
<evidence type="ECO:0000313" key="2">
    <source>
        <dbReference type="EMBL" id="NDO69941.1"/>
    </source>
</evidence>
<dbReference type="Proteomes" id="UP000474104">
    <property type="component" value="Unassembled WGS sequence"/>
</dbReference>
<gene>
    <name evidence="2" type="ORF">FMM80_15180</name>
</gene>
<feature type="domain" description="PIN" evidence="1">
    <location>
        <begin position="1"/>
        <end position="110"/>
    </location>
</feature>
<dbReference type="InterPro" id="IPR002716">
    <property type="entry name" value="PIN_dom"/>
</dbReference>
<dbReference type="PANTHER" id="PTHR34610">
    <property type="entry name" value="SSL7007 PROTEIN"/>
    <property type="match status" value="1"/>
</dbReference>
<dbReference type="EMBL" id="VIRB01000089">
    <property type="protein sequence ID" value="NDO69941.1"/>
    <property type="molecule type" value="Genomic_DNA"/>
</dbReference>
<evidence type="ECO:0000259" key="1">
    <source>
        <dbReference type="SMART" id="SM00670"/>
    </source>
</evidence>
<accession>A0A9X5H876</accession>
<dbReference type="InterPro" id="IPR029060">
    <property type="entry name" value="PIN-like_dom_sf"/>
</dbReference>
<dbReference type="OrthoDB" id="335825at2"/>
<protein>
    <submittedName>
        <fullName evidence="2">Toxin-antitoxin system toxin component, PIN family</fullName>
    </submittedName>
</protein>
<comment type="caution">
    <text evidence="2">The sequence shown here is derived from an EMBL/GenBank/DDBJ whole genome shotgun (WGS) entry which is preliminary data.</text>
</comment>
<sequence>MRIMLDTNVLISALVFGGKTGRLLNMLFGLEHELYVSEYIDQEFKEKLKEKWPAKAGKVYDLYRQLDIRFCKSTEERLGELWDRKDIPVLSDALYHEIDIILSGDKDFLEADLERPIVYSPSMLLEYFEMLHDK</sequence>
<dbReference type="Pfam" id="PF13470">
    <property type="entry name" value="PIN_3"/>
    <property type="match status" value="1"/>
</dbReference>
<name>A0A9X5H876_9FIRM</name>
<dbReference type="InterPro" id="IPR002850">
    <property type="entry name" value="PIN_toxin-like"/>
</dbReference>
<dbReference type="PANTHER" id="PTHR34610:SF3">
    <property type="entry name" value="SSL7007 PROTEIN"/>
    <property type="match status" value="1"/>
</dbReference>
<reference evidence="2 3" key="1">
    <citation type="submission" date="2019-07" db="EMBL/GenBank/DDBJ databases">
        <title>Draft genome sequences of 15 bacterial species constituting the stable defined intestinal microbiota of the GM15 gnotobiotic mouse model.</title>
        <authorList>
            <person name="Elie C."/>
            <person name="Mathieu A."/>
            <person name="Saliou A."/>
            <person name="Darnaud M."/>
            <person name="Leulier F."/>
            <person name="Tamellini A."/>
        </authorList>
    </citation>
    <scope>NUCLEOTIDE SEQUENCE [LARGE SCALE GENOMIC DNA]</scope>
    <source>
        <strain evidence="3">ASF 502</strain>
    </source>
</reference>
<organism evidence="2 3">
    <name type="scientific">Schaedlerella arabinosiphila</name>
    <dbReference type="NCBI Taxonomy" id="2044587"/>
    <lineage>
        <taxon>Bacteria</taxon>
        <taxon>Bacillati</taxon>
        <taxon>Bacillota</taxon>
        <taxon>Clostridia</taxon>
        <taxon>Lachnospirales</taxon>
        <taxon>Lachnospiraceae</taxon>
        <taxon>Schaedlerella</taxon>
    </lineage>
</organism>
<evidence type="ECO:0000313" key="3">
    <source>
        <dbReference type="Proteomes" id="UP000474104"/>
    </source>
</evidence>
<dbReference type="NCBIfam" id="TIGR00305">
    <property type="entry name" value="putative toxin-antitoxin system toxin component, PIN family"/>
    <property type="match status" value="1"/>
</dbReference>
<dbReference type="AlphaFoldDB" id="A0A9X5H876"/>
<proteinExistence type="predicted"/>